<reference evidence="1 2" key="1">
    <citation type="journal article" date="2016" name="PLoS ONE">
        <title>A First Insight into the Genome of the Filter-Feeder Mussel Mytilus galloprovincialis.</title>
        <authorList>
            <person name="Murgarella M."/>
            <person name="Puiu D."/>
            <person name="Novoa B."/>
            <person name="Figueras A."/>
            <person name="Posada D."/>
            <person name="Canchaya C."/>
        </authorList>
    </citation>
    <scope>NUCLEOTIDE SEQUENCE [LARGE SCALE GENOMIC DNA]</scope>
    <source>
        <tissue evidence="1">Muscle</tissue>
    </source>
</reference>
<organism evidence="1 2">
    <name type="scientific">Mytilus galloprovincialis</name>
    <name type="common">Mediterranean mussel</name>
    <dbReference type="NCBI Taxonomy" id="29158"/>
    <lineage>
        <taxon>Eukaryota</taxon>
        <taxon>Metazoa</taxon>
        <taxon>Spiralia</taxon>
        <taxon>Lophotrochozoa</taxon>
        <taxon>Mollusca</taxon>
        <taxon>Bivalvia</taxon>
        <taxon>Autobranchia</taxon>
        <taxon>Pteriomorphia</taxon>
        <taxon>Mytilida</taxon>
        <taxon>Mytiloidea</taxon>
        <taxon>Mytilidae</taxon>
        <taxon>Mytilinae</taxon>
        <taxon>Mytilus</taxon>
    </lineage>
</organism>
<sequence>MKPLIRKDLFKRENVLNNYIIIVRDLAIIKTATATRSSWNRSDTMIQKVHDSSLCVQWVLIMTHFTIRCPTLEYIWRFGKIKYTLIFVFVFYTFAVEGSNTTQGDG</sequence>
<protein>
    <submittedName>
        <fullName evidence="1">Uncharacterized protein</fullName>
    </submittedName>
</protein>
<name>A0A3L5TV87_MYTGA</name>
<dbReference type="AlphaFoldDB" id="A0A3L5TV87"/>
<comment type="caution">
    <text evidence="1">The sequence shown here is derived from an EMBL/GenBank/DDBJ whole genome shotgun (WGS) entry which is preliminary data.</text>
</comment>
<proteinExistence type="predicted"/>
<dbReference type="Proteomes" id="UP000266721">
    <property type="component" value="Unassembled WGS sequence"/>
</dbReference>
<evidence type="ECO:0000313" key="2">
    <source>
        <dbReference type="Proteomes" id="UP000266721"/>
    </source>
</evidence>
<evidence type="ECO:0000313" key="1">
    <source>
        <dbReference type="EMBL" id="OPL33861.1"/>
    </source>
</evidence>
<dbReference type="EMBL" id="KV581283">
    <property type="protein sequence ID" value="OPL33861.1"/>
    <property type="molecule type" value="Genomic_DNA"/>
</dbReference>
<accession>A0A3L5TV87</accession>
<gene>
    <name evidence="1" type="ORF">AM593_09785</name>
</gene>
<keyword evidence="2" id="KW-1185">Reference proteome</keyword>
<feature type="non-terminal residue" evidence="1">
    <location>
        <position position="1"/>
    </location>
</feature>